<dbReference type="AlphaFoldDB" id="A0AA37F2V8"/>
<protein>
    <submittedName>
        <fullName evidence="2">Uncharacterized protein</fullName>
    </submittedName>
</protein>
<organism evidence="2 3">
    <name type="scientific">Planomonospora parontospora</name>
    <dbReference type="NCBI Taxonomy" id="58119"/>
    <lineage>
        <taxon>Bacteria</taxon>
        <taxon>Bacillati</taxon>
        <taxon>Actinomycetota</taxon>
        <taxon>Actinomycetes</taxon>
        <taxon>Streptosporangiales</taxon>
        <taxon>Streptosporangiaceae</taxon>
        <taxon>Planomonospora</taxon>
    </lineage>
</organism>
<dbReference type="Proteomes" id="UP000627984">
    <property type="component" value="Unassembled WGS sequence"/>
</dbReference>
<name>A0AA37F2V8_9ACTN</name>
<feature type="compositionally biased region" description="Basic and acidic residues" evidence="1">
    <location>
        <begin position="94"/>
        <end position="104"/>
    </location>
</feature>
<reference evidence="2" key="2">
    <citation type="submission" date="2022-09" db="EMBL/GenBank/DDBJ databases">
        <authorList>
            <person name="Sun Q."/>
            <person name="Ohkuma M."/>
        </authorList>
    </citation>
    <scope>NUCLEOTIDE SEQUENCE</scope>
    <source>
        <strain evidence="2">JCM 3093</strain>
    </source>
</reference>
<comment type="caution">
    <text evidence="2">The sequence shown here is derived from an EMBL/GenBank/DDBJ whole genome shotgun (WGS) entry which is preliminary data.</text>
</comment>
<gene>
    <name evidence="2" type="ORF">GCM10010126_09520</name>
</gene>
<proteinExistence type="predicted"/>
<reference evidence="2" key="1">
    <citation type="journal article" date="2014" name="Int. J. Syst. Evol. Microbiol.">
        <title>Complete genome sequence of Corynebacterium casei LMG S-19264T (=DSM 44701T), isolated from a smear-ripened cheese.</title>
        <authorList>
            <consortium name="US DOE Joint Genome Institute (JGI-PGF)"/>
            <person name="Walter F."/>
            <person name="Albersmeier A."/>
            <person name="Kalinowski J."/>
            <person name="Ruckert C."/>
        </authorList>
    </citation>
    <scope>NUCLEOTIDE SEQUENCE</scope>
    <source>
        <strain evidence="2">JCM 3093</strain>
    </source>
</reference>
<evidence type="ECO:0000313" key="2">
    <source>
        <dbReference type="EMBL" id="GGK52111.1"/>
    </source>
</evidence>
<dbReference type="EMBL" id="BMQD01000002">
    <property type="protein sequence ID" value="GGK52111.1"/>
    <property type="molecule type" value="Genomic_DNA"/>
</dbReference>
<accession>A0AA37F2V8</accession>
<evidence type="ECO:0000256" key="1">
    <source>
        <dbReference type="SAM" id="MobiDB-lite"/>
    </source>
</evidence>
<sequence length="155" mass="16406">MDFGGPEGFLVYSGEDLPVRYRQILDPRTGEKLSSVSYAARTGLGATEGQVVDYRARGSESGWTGPPASPGRGARRGGERVPRSPARAVCASRGRGDGPRRDVGSPRTSGSSGMSPAGRRAGRIASAHRSPRSSRSPECGPYGVRDRYGVMTCDY</sequence>
<feature type="region of interest" description="Disordered" evidence="1">
    <location>
        <begin position="53"/>
        <end position="145"/>
    </location>
</feature>
<evidence type="ECO:0000313" key="3">
    <source>
        <dbReference type="Proteomes" id="UP000627984"/>
    </source>
</evidence>